<evidence type="ECO:0000313" key="1">
    <source>
        <dbReference type="EnsemblPlants" id="AVESA.00010b.r2.3CG0457430.1.CDS.1"/>
    </source>
</evidence>
<reference evidence="1" key="2">
    <citation type="submission" date="2025-09" db="UniProtKB">
        <authorList>
            <consortium name="EnsemblPlants"/>
        </authorList>
    </citation>
    <scope>IDENTIFICATION</scope>
</reference>
<proteinExistence type="predicted"/>
<dbReference type="EnsemblPlants" id="AVESA.00010b.r2.3CG0457430.1">
    <property type="protein sequence ID" value="AVESA.00010b.r2.3CG0457430.1.CDS.1"/>
    <property type="gene ID" value="AVESA.00010b.r2.3CG0457430"/>
</dbReference>
<sequence length="495" mass="56483">MEVAISVVTSELLSRVISFLIKQYSYQTHVRLNEKVERLQHLLMRVQAVVEEADGRYIMNSGMLMQLKMLSEAMYRGYHALDTFRNQGLEDRGSEVCNSSILTFATPLKRPRTTACARKDKVMQPDFHRALESIEIVVANMMEFVLLLGGCDRMLRRPYDTYLYHEKIMFGRHMEKQQLLNFLLQNNPPSDDPVVLPIIGGRAVGKKTLVAHVCGDDRVLSRFSSVLHLNGDNLLSILEHGRTMSGEMLVVVEFVSNVDDKDWKTFHSFVKTMARGSKVIIISKLQILTRFGSAKPIFLNTLSSREFWYLFKSLAFGSANPIEYPQLLPIAEQISKEMQMEGSLVGANTFADVMRQNMNAKFWLCLLNKIRRLVQNNLSTYGVRLNTLMEKGHLVDMTDFSFQPLRMIPYTAKLPMKDELPNLTLAELLVDPSVRPKGEFSLLTFLLISHSLTLFRTMLRTYLKVPPCQGGSDEECLNDQGGRDEECLNDHITCH</sequence>
<reference evidence="1" key="1">
    <citation type="submission" date="2021-05" db="EMBL/GenBank/DDBJ databases">
        <authorList>
            <person name="Scholz U."/>
            <person name="Mascher M."/>
            <person name="Fiebig A."/>
        </authorList>
    </citation>
    <scope>NUCLEOTIDE SEQUENCE [LARGE SCALE GENOMIC DNA]</scope>
</reference>
<protein>
    <submittedName>
        <fullName evidence="1">Uncharacterized protein</fullName>
    </submittedName>
</protein>
<name>A0ACD5VMU3_AVESA</name>
<evidence type="ECO:0000313" key="2">
    <source>
        <dbReference type="Proteomes" id="UP001732700"/>
    </source>
</evidence>
<accession>A0ACD5VMU3</accession>
<keyword evidence="2" id="KW-1185">Reference proteome</keyword>
<dbReference type="Proteomes" id="UP001732700">
    <property type="component" value="Chromosome 3C"/>
</dbReference>
<organism evidence="1 2">
    <name type="scientific">Avena sativa</name>
    <name type="common">Oat</name>
    <dbReference type="NCBI Taxonomy" id="4498"/>
    <lineage>
        <taxon>Eukaryota</taxon>
        <taxon>Viridiplantae</taxon>
        <taxon>Streptophyta</taxon>
        <taxon>Embryophyta</taxon>
        <taxon>Tracheophyta</taxon>
        <taxon>Spermatophyta</taxon>
        <taxon>Magnoliopsida</taxon>
        <taxon>Liliopsida</taxon>
        <taxon>Poales</taxon>
        <taxon>Poaceae</taxon>
        <taxon>BOP clade</taxon>
        <taxon>Pooideae</taxon>
        <taxon>Poodae</taxon>
        <taxon>Poeae</taxon>
        <taxon>Poeae Chloroplast Group 1 (Aveneae type)</taxon>
        <taxon>Aveninae</taxon>
        <taxon>Avena</taxon>
    </lineage>
</organism>